<gene>
    <name evidence="2" type="ORF">Lalb_Chr22g0359231</name>
</gene>
<feature type="transmembrane region" description="Helical" evidence="1">
    <location>
        <begin position="31"/>
        <end position="51"/>
    </location>
</feature>
<evidence type="ECO:0000256" key="1">
    <source>
        <dbReference type="SAM" id="Phobius"/>
    </source>
</evidence>
<accession>A0A6A4NH38</accession>
<keyword evidence="1" id="KW-1133">Transmembrane helix</keyword>
<keyword evidence="1" id="KW-0812">Transmembrane</keyword>
<dbReference type="Proteomes" id="UP000447434">
    <property type="component" value="Chromosome 22"/>
</dbReference>
<comment type="caution">
    <text evidence="2">The sequence shown here is derived from an EMBL/GenBank/DDBJ whole genome shotgun (WGS) entry which is preliminary data.</text>
</comment>
<proteinExistence type="predicted"/>
<protein>
    <submittedName>
        <fullName evidence="2">Uncharacterized protein</fullName>
    </submittedName>
</protein>
<dbReference type="EMBL" id="WOCE01000022">
    <property type="protein sequence ID" value="KAE9588792.1"/>
    <property type="molecule type" value="Genomic_DNA"/>
</dbReference>
<dbReference type="AlphaFoldDB" id="A0A6A4NH38"/>
<organism evidence="2 3">
    <name type="scientific">Lupinus albus</name>
    <name type="common">White lupine</name>
    <name type="synonym">Lupinus termis</name>
    <dbReference type="NCBI Taxonomy" id="3870"/>
    <lineage>
        <taxon>Eukaryota</taxon>
        <taxon>Viridiplantae</taxon>
        <taxon>Streptophyta</taxon>
        <taxon>Embryophyta</taxon>
        <taxon>Tracheophyta</taxon>
        <taxon>Spermatophyta</taxon>
        <taxon>Magnoliopsida</taxon>
        <taxon>eudicotyledons</taxon>
        <taxon>Gunneridae</taxon>
        <taxon>Pentapetalae</taxon>
        <taxon>rosids</taxon>
        <taxon>fabids</taxon>
        <taxon>Fabales</taxon>
        <taxon>Fabaceae</taxon>
        <taxon>Papilionoideae</taxon>
        <taxon>50 kb inversion clade</taxon>
        <taxon>genistoids sensu lato</taxon>
        <taxon>core genistoids</taxon>
        <taxon>Genisteae</taxon>
        <taxon>Lupinus</taxon>
    </lineage>
</organism>
<reference evidence="3" key="1">
    <citation type="journal article" date="2020" name="Nat. Commun.">
        <title>Genome sequence of the cluster root forming white lupin.</title>
        <authorList>
            <person name="Hufnagel B."/>
            <person name="Marques A."/>
            <person name="Soriano A."/>
            <person name="Marques L."/>
            <person name="Divol F."/>
            <person name="Doumas P."/>
            <person name="Sallet E."/>
            <person name="Mancinotti D."/>
            <person name="Carrere S."/>
            <person name="Marande W."/>
            <person name="Arribat S."/>
            <person name="Keller J."/>
            <person name="Huneau C."/>
            <person name="Blein T."/>
            <person name="Aime D."/>
            <person name="Laguerre M."/>
            <person name="Taylor J."/>
            <person name="Schubert V."/>
            <person name="Nelson M."/>
            <person name="Geu-Flores F."/>
            <person name="Crespi M."/>
            <person name="Gallardo-Guerrero K."/>
            <person name="Delaux P.-M."/>
            <person name="Salse J."/>
            <person name="Berges H."/>
            <person name="Guyot R."/>
            <person name="Gouzy J."/>
            <person name="Peret B."/>
        </authorList>
    </citation>
    <scope>NUCLEOTIDE SEQUENCE [LARGE SCALE GENOMIC DNA]</scope>
    <source>
        <strain evidence="3">cv. Amiga</strain>
    </source>
</reference>
<evidence type="ECO:0000313" key="2">
    <source>
        <dbReference type="EMBL" id="KAE9588792.1"/>
    </source>
</evidence>
<name>A0A6A4NH38_LUPAL</name>
<keyword evidence="1" id="KW-0472">Membrane</keyword>
<evidence type="ECO:0000313" key="3">
    <source>
        <dbReference type="Proteomes" id="UP000447434"/>
    </source>
</evidence>
<keyword evidence="3" id="KW-1185">Reference proteome</keyword>
<sequence length="55" mass="6660">MISIHQLIDITLSFLYMYLKKIEKTNNIRKFLTLYLAMESVEIHLITFFFIKPHV</sequence>